<accession>A0A7D9CZZ2</accession>
<reference evidence="4 5" key="1">
    <citation type="submission" date="2019-07" db="EMBL/GenBank/DDBJ databases">
        <authorList>
            <person name="Friedrich A."/>
            <person name="Schacherer J."/>
        </authorList>
    </citation>
    <scope>NUCLEOTIDE SEQUENCE [LARGE SCALE GENOMIC DNA]</scope>
</reference>
<sequence>MDLDLKLVTDLSTVQDYLKGILWTIFFHRLFGQLTPEDGKNYLGVPYPVFSCPDLASLIDSKASTIWEELSSQSDHISGHDADGDDLLFKCVIVIKFYKDSVSVDNSIQKQAQDYLPSLSSRSNSRSESSSSVLPQRTRKYEKCWERCILKVTILNNKHHKVSKRDYNTQLDFYKENFLKNMFKVVEYMDKSKDHIPPIPSMDLSPFPYKVLFALNTHDPASLSTAFASFESLPGKGSISGNVEFVTTPESGDIIVGGTSMTDSDPGTRDGTHINIPSGEELLRNGYNFLRKFLE</sequence>
<evidence type="ECO:0000256" key="3">
    <source>
        <dbReference type="ARBA" id="ARBA00023006"/>
    </source>
</evidence>
<dbReference type="GO" id="GO:0019901">
    <property type="term" value="F:protein kinase binding"/>
    <property type="evidence" value="ECO:0007669"/>
    <property type="project" value="TreeGrafter"/>
</dbReference>
<keyword evidence="5" id="KW-1185">Reference proteome</keyword>
<dbReference type="GO" id="GO:0000045">
    <property type="term" value="P:autophagosome assembly"/>
    <property type="evidence" value="ECO:0007669"/>
    <property type="project" value="TreeGrafter"/>
</dbReference>
<evidence type="ECO:0000256" key="1">
    <source>
        <dbReference type="ARBA" id="ARBA00007130"/>
    </source>
</evidence>
<proteinExistence type="inferred from homology"/>
<dbReference type="GO" id="GO:1990316">
    <property type="term" value="C:Atg1/ULK1 kinase complex"/>
    <property type="evidence" value="ECO:0007669"/>
    <property type="project" value="TreeGrafter"/>
</dbReference>
<dbReference type="PANTHER" id="PTHR13292">
    <property type="entry name" value="AUTOPHAGY-RELATED PROTEIN 101"/>
    <property type="match status" value="1"/>
</dbReference>
<dbReference type="AlphaFoldDB" id="A0A7D9CZZ2"/>
<dbReference type="Proteomes" id="UP000478008">
    <property type="component" value="Unassembled WGS sequence"/>
</dbReference>
<keyword evidence="3" id="KW-0072">Autophagy</keyword>
<evidence type="ECO:0000313" key="5">
    <source>
        <dbReference type="Proteomes" id="UP000478008"/>
    </source>
</evidence>
<dbReference type="EMBL" id="CABFWN010000004">
    <property type="protein sequence ID" value="VUG19199.1"/>
    <property type="molecule type" value="Genomic_DNA"/>
</dbReference>
<dbReference type="InterPro" id="IPR012445">
    <property type="entry name" value="ATG101"/>
</dbReference>
<gene>
    <name evidence="4" type="ORF">DEBR0S4_12882G</name>
</gene>
<comment type="similarity">
    <text evidence="1">Belongs to the ATG101 family.</text>
</comment>
<organism evidence="4 5">
    <name type="scientific">Dekkera bruxellensis</name>
    <name type="common">Brettanomyces custersii</name>
    <dbReference type="NCBI Taxonomy" id="5007"/>
    <lineage>
        <taxon>Eukaryota</taxon>
        <taxon>Fungi</taxon>
        <taxon>Dikarya</taxon>
        <taxon>Ascomycota</taxon>
        <taxon>Saccharomycotina</taxon>
        <taxon>Pichiomycetes</taxon>
        <taxon>Pichiales</taxon>
        <taxon>Pichiaceae</taxon>
        <taxon>Brettanomyces</taxon>
    </lineage>
</organism>
<dbReference type="GO" id="GO:0000407">
    <property type="term" value="C:phagophore assembly site"/>
    <property type="evidence" value="ECO:0007669"/>
    <property type="project" value="TreeGrafter"/>
</dbReference>
<dbReference type="Pfam" id="PF07855">
    <property type="entry name" value="ATG101"/>
    <property type="match status" value="1"/>
</dbReference>
<evidence type="ECO:0000256" key="2">
    <source>
        <dbReference type="ARBA" id="ARBA00018874"/>
    </source>
</evidence>
<protein>
    <recommendedName>
        <fullName evidence="2">Autophagy-related protein 101</fullName>
    </recommendedName>
</protein>
<evidence type="ECO:0000313" key="4">
    <source>
        <dbReference type="EMBL" id="VUG19199.1"/>
    </source>
</evidence>
<dbReference type="PANTHER" id="PTHR13292:SF0">
    <property type="entry name" value="AUTOPHAGY-RELATED PROTEIN 101"/>
    <property type="match status" value="1"/>
</dbReference>
<name>A0A7D9CZZ2_DEKBR</name>